<dbReference type="InterPro" id="IPR023366">
    <property type="entry name" value="ATP_synth_asu-like_sf"/>
</dbReference>
<gene>
    <name evidence="3" type="ORF">WKV53_20310</name>
</gene>
<evidence type="ECO:0000256" key="1">
    <source>
        <dbReference type="SAM" id="MobiDB-lite"/>
    </source>
</evidence>
<feature type="signal peptide" evidence="2">
    <location>
        <begin position="1"/>
        <end position="26"/>
    </location>
</feature>
<accession>A0ABU9AZ74</accession>
<feature type="region of interest" description="Disordered" evidence="1">
    <location>
        <begin position="75"/>
        <end position="95"/>
    </location>
</feature>
<sequence length="2915" mass="316767">MIPLPKFRTLFAGLLLGLATASSARADVSDLLFTVKIDGDVNVPTITVTNNSPNLDITHFEFTIGDLGKNFDGDEQTVTNPPGGTATRTTPMPGQRNDKVAFDITGFGPGESFTFNVDVDSDGFNSYENYHNVFFNNGNAANSVATVWSGPASASRTLDDNSSTFVFRGPSRTLKVISAEEDGGLPVRGVVVKRDGEVIADDETEYDNIQVAHGDRIQIIAQPEVYKNIHAEYITDPETVKNQAEERFVAIGMSVNNTPQTADPTNYDFEITRDTDVQVKWQHYYALTIRHDFSKTQSQEIIAGTPWAGPLASDASGSPSPPASRQWVLKGSQPVVQIDGYVLDNFSHPGLDIRHVVKGYRAYGPPNNLVSTTQNDARFPSPKGARVDIRDQSVGTITNYAAGTGGTTVTNSQAHTVRGGDWIEITGSGDNAYNGTFQVLSVLGNTFTLNVPFSTSPIAKGLWRNVTYVKFFNFSTVEPRQQVKPNFLMYGPAGITYVWQIQYGVRLNADDPSRLSLTKVYEVTAGGDVDKTVQDGVSWFDPGTRVKVVSAKKEPIANGLSATGWVNGDGYYFAAMGEIDPATGLPTSGSPAVVNGSPVATWTSSGPNASLGYEISNLQRPVRTMWRYGAGAIVVNVTIGKHCFEDYPQYAAMFTQAPNPIINAVPDPVAIAPGGAAPGAELMAEWDPVSARLFPTIPGRFTVPWKPGTSPTANTVEVRVIATLPFDAQRQIRGHYPHIQGAPAVALDPDPTDSFSFKSIKYTTAGASVDSNKKFTTERPGLSVLLFSQIQSGGRGQPREFLQVRVVDTRAWDTNLPAVPTPVTVGEKILDPSVDLANLGTGYILDLTGKARYNPFVYNGAKMDGIAAKDVYDMELLRADTSALKVLNKGALPGPVITVNEHPGVPDRELPIVVWYDDPRRNDTLLWPWASRIYKPTWPSAGTLPQIVIASQLGSDGKSASGQDQMVAPAIGTAPVATTYDPSRIQAVQIYNQPDFNSPGYNPNEEHALVAPSLRYLDVSPRPPAIYALRAGDLNYSNNTITSGVARYTSHPYVLTQFFDVAANEVKMKVYAIKKESANGDNPAYRFANNFTASTTNLKTQPFVSMKAGEPVIPFYPLGVAIGAAPAAETFGNNFFTQEAYWEDWRGSYWSISGGDKAWFNVSFYYPLAPDFWWPPTVQVPPVKVNKNGATYTAAYDASRTPKVPGVGDAVAFLPSSVKTNAIESNLQQHLPTKVIYKSEWPDNPAVLKAGETLTFSGGEYRSDNPTKVLVNNGVSTTVQTPGLPQLTAFASAEVVFDSLNPDALPNQLKSRWTARVIQALDKRTAPLSVGSFPSELQPASGRTTVKQGKYVFNELPASLQKRLRYDPLATRPVTVGGVTSQVPGVLEFSGLLNDKNIGDATLTASPPAVYSLEPNILTTSERDSILALVDVGSSARTAWVNAVTALYNTTRNPEGVPGTDGDYLTGLMKMPLYGPDGKILKDELGNVRYPTTITPTPMRAYGPGLALVPNGDFLNPTGTLADGTAFPDESWVTVVENNDSTLGGSPITPHIIKVDRKQRYRGSVQTVLSDNVFDENINLRSTGDFGANADDLVFEWWYRPDDGSLNVPPPDMIPAGQTNPWKLFPDPTGQAGKARYQITLKGNPNAPEALLADTFWFARYRHKNDTVSGTNWKLTQPNGRQGVNFMWAGAGNSQPFVDADLDGFPDYRAQLAQGWIKRVLDAVNPYEARIRDFEGDAPSTLASMVAQFGARYEGPVALNPSKNVIENVGLIELYQTILNRGRNLSIDLSTPVSTPAISNALQLAATRISDFYTLLGNEAYVDAEDPTIGYGSNSVDYGSLATSVFTFENQLSSPIEEELALLRGVDDYFARPVYNRLFWNFTKGEGEAAYATSYNISDINADGFIDEDDAMLMFPQGHGDAWGHYLTALTSTYELLRHPAFNWVSRSESYNLQDIVISVDFLDERKFAATAAAKAKAGAEVVNMTYRDRYVADPKAQWQGYTDSNADRAWGVDEWSRRAGQGAYFDWVTANALLPSQHPNTTLEGIRKVDRQSNADIPVISANLNAIQRTMDQADNGYNPLGLANGAQVFDLDPALLDGAGSSHFDQIEERAAGMIDNATTVWDNANSASNMLRQVGNSEEEFRNSTFQEDLSYRNQLISIFGKPYEGTVGPGKLYPAGYSGPDLALYMYVPVRQINKDTVPGPAASFATFDDKGALNGGDLYNAFLAAKPDGSGSSILNKETALKDVSVGLRNMFAPTFASASNDLSYASDTTSGVFSVNFTDLTNPKVDLTNFTNLMPVTAAGYTFQAPSSWGSRPATGQLQDIINQMIQQEAAIAEAINAYDGKAGEAVSVLRMVNAKLTSSGRNQGRTEIFTRVKYAVNNTIKVIETAKQVVDAAEQLTWELKEAIVEGVPVNLPTGGLAISPGDALSLARSGIEFTATGTRAGLFTADSALTIGKLIAEISLDVAENELELTKADEERTQSIREWLKEAEDAIGDEAILRVAIFKEIQALRALSDQYRSLLDEGGRLIDERAAFNKRVAAQTQRNRYQDMTFRVARNHALQTYRSSFDLASRYAFLAASAYDYETNYSLADPASPVDAYGEIIKARSIGALSQVLTQLKANHDSQRSLLGLNNIQRETGDISIRREAKRILAGGEVQPGSPANEFPAPGEDSDTVWKQELQKARVPDLWQVPEFRQHCRPFASAVDATGKQVPQPGIVLRFSSDISTGKNFFGQPLSGGDHAYSTSNYATKIGSVGVIFDGYRTDSVSNDLAAAPRVYFIPAGMDIMRVSRTDDPDEKRSWHVVEQAVPVPFPATSSQINKSGYIPLLDGVNGRLGDTRRFSDFRAYPDSNGSPTSDMRLLGRSIWNTQWLLIIPGATLNADPNTGLDRFVDQVSDIKLIFDTYGQSGG</sequence>
<feature type="chain" id="PRO_5046395198" evidence="2">
    <location>
        <begin position="27"/>
        <end position="2915"/>
    </location>
</feature>
<name>A0ABU9AZ74_9BACT</name>
<feature type="compositionally biased region" description="Polar residues" evidence="1">
    <location>
        <begin position="76"/>
        <end position="92"/>
    </location>
</feature>
<dbReference type="RefSeq" id="WP_341406627.1">
    <property type="nucleotide sequence ID" value="NZ_JBBUKT010000009.1"/>
</dbReference>
<keyword evidence="2" id="KW-0732">Signal</keyword>
<evidence type="ECO:0000256" key="2">
    <source>
        <dbReference type="SAM" id="SignalP"/>
    </source>
</evidence>
<proteinExistence type="predicted"/>
<dbReference type="Proteomes" id="UP001371305">
    <property type="component" value="Unassembled WGS sequence"/>
</dbReference>
<dbReference type="Gene3D" id="2.40.30.20">
    <property type="match status" value="1"/>
</dbReference>
<dbReference type="EMBL" id="JBBUKT010000009">
    <property type="protein sequence ID" value="MEK7952868.1"/>
    <property type="molecule type" value="Genomic_DNA"/>
</dbReference>
<evidence type="ECO:0000313" key="3">
    <source>
        <dbReference type="EMBL" id="MEK7952868.1"/>
    </source>
</evidence>
<organism evidence="3 4">
    <name type="scientific">Luteolibacter soli</name>
    <dbReference type="NCBI Taxonomy" id="3135280"/>
    <lineage>
        <taxon>Bacteria</taxon>
        <taxon>Pseudomonadati</taxon>
        <taxon>Verrucomicrobiota</taxon>
        <taxon>Verrucomicrobiia</taxon>
        <taxon>Verrucomicrobiales</taxon>
        <taxon>Verrucomicrobiaceae</taxon>
        <taxon>Luteolibacter</taxon>
    </lineage>
</organism>
<comment type="caution">
    <text evidence="3">The sequence shown here is derived from an EMBL/GenBank/DDBJ whole genome shotgun (WGS) entry which is preliminary data.</text>
</comment>
<evidence type="ECO:0000313" key="4">
    <source>
        <dbReference type="Proteomes" id="UP001371305"/>
    </source>
</evidence>
<protein>
    <submittedName>
        <fullName evidence="3">Uncharacterized protein</fullName>
    </submittedName>
</protein>
<keyword evidence="4" id="KW-1185">Reference proteome</keyword>
<reference evidence="3 4" key="1">
    <citation type="submission" date="2024-04" db="EMBL/GenBank/DDBJ databases">
        <title>Luteolibacter sp. isolated from soil.</title>
        <authorList>
            <person name="An J."/>
        </authorList>
    </citation>
    <scope>NUCLEOTIDE SEQUENCE [LARGE SCALE GENOMIC DNA]</scope>
    <source>
        <strain evidence="3 4">Y139</strain>
    </source>
</reference>